<feature type="transmembrane region" description="Helical" evidence="7">
    <location>
        <begin position="57"/>
        <end position="74"/>
    </location>
</feature>
<dbReference type="EMBL" id="JAAXPG010000013">
    <property type="protein sequence ID" value="NKY98975.1"/>
    <property type="molecule type" value="Genomic_DNA"/>
</dbReference>
<keyword evidence="6 7" id="KW-0472">Membrane</keyword>
<feature type="transmembrane region" description="Helical" evidence="7">
    <location>
        <begin position="162"/>
        <end position="186"/>
    </location>
</feature>
<dbReference type="GO" id="GO:0055085">
    <property type="term" value="P:transmembrane transport"/>
    <property type="evidence" value="ECO:0007669"/>
    <property type="project" value="InterPro"/>
</dbReference>
<evidence type="ECO:0000256" key="5">
    <source>
        <dbReference type="ARBA" id="ARBA00022989"/>
    </source>
</evidence>
<evidence type="ECO:0000256" key="1">
    <source>
        <dbReference type="ARBA" id="ARBA00004651"/>
    </source>
</evidence>
<dbReference type="RefSeq" id="WP_061079296.1">
    <property type="nucleotide sequence ID" value="NZ_JAAXPG010000013.1"/>
</dbReference>
<feature type="region of interest" description="Disordered" evidence="8">
    <location>
        <begin position="1"/>
        <end position="41"/>
    </location>
</feature>
<evidence type="ECO:0000256" key="4">
    <source>
        <dbReference type="ARBA" id="ARBA00022692"/>
    </source>
</evidence>
<proteinExistence type="inferred from homology"/>
<keyword evidence="11" id="KW-1185">Reference proteome</keyword>
<keyword evidence="4 7" id="KW-0812">Transmembrane</keyword>
<dbReference type="PROSITE" id="PS50928">
    <property type="entry name" value="ABC_TM1"/>
    <property type="match status" value="1"/>
</dbReference>
<dbReference type="PANTHER" id="PTHR43227:SF11">
    <property type="entry name" value="BLL4140 PROTEIN"/>
    <property type="match status" value="1"/>
</dbReference>
<comment type="caution">
    <text evidence="10">The sequence shown here is derived from an EMBL/GenBank/DDBJ whole genome shotgun (WGS) entry which is preliminary data.</text>
</comment>
<organism evidence="10 11">
    <name type="scientific">Nocardiopsis alborubida</name>
    <dbReference type="NCBI Taxonomy" id="146802"/>
    <lineage>
        <taxon>Bacteria</taxon>
        <taxon>Bacillati</taxon>
        <taxon>Actinomycetota</taxon>
        <taxon>Actinomycetes</taxon>
        <taxon>Streptosporangiales</taxon>
        <taxon>Nocardiopsidaceae</taxon>
        <taxon>Nocardiopsis</taxon>
    </lineage>
</organism>
<evidence type="ECO:0000256" key="8">
    <source>
        <dbReference type="SAM" id="MobiDB-lite"/>
    </source>
</evidence>
<dbReference type="PANTHER" id="PTHR43227">
    <property type="entry name" value="BLL4140 PROTEIN"/>
    <property type="match status" value="1"/>
</dbReference>
<dbReference type="Proteomes" id="UP000553209">
    <property type="component" value="Unassembled WGS sequence"/>
</dbReference>
<feature type="transmembrane region" description="Helical" evidence="7">
    <location>
        <begin position="216"/>
        <end position="235"/>
    </location>
</feature>
<sequence length="346" mass="38137">MTERTMTKGGPPSPAAASRGRGGRGRPPAVPDHRGGSAAPRRRRVPFGARLRRDWQLLLMTVPAIGLLAVFHYTPTLGNIIAFQDYNPWDGVWGSPWVGLAHFERLFTDPRFWTAAGNTLVIAAVQLVFFFPIPIALAILLDSVLSPRLRMVLQSIVYMPHFFSWVLVVTLFQQILGGAGLFSQFLRQNGYAPLEVMTDPDAFLFVVTSQMIWKDAGWGTIIFLAALAAVNQNLYESAAVDGAGRWRRMWHITLPGLRPVIILLLILKIGDILNVGFEQFYLQRDAFGSGVSEVLDTFIYHQTLVTGNFSAGAVAGLVKGIVGLVLIVLANKLAHKMGEQGIYRRA</sequence>
<comment type="subcellular location">
    <subcellularLocation>
        <location evidence="1 7">Cell membrane</location>
        <topology evidence="1 7">Multi-pass membrane protein</topology>
    </subcellularLocation>
</comment>
<accession>A0A7X6MDK6</accession>
<feature type="transmembrane region" description="Helical" evidence="7">
    <location>
        <begin position="120"/>
        <end position="141"/>
    </location>
</feature>
<name>A0A7X6MDK6_9ACTN</name>
<dbReference type="InterPro" id="IPR000515">
    <property type="entry name" value="MetI-like"/>
</dbReference>
<dbReference type="GO" id="GO:0005886">
    <property type="term" value="C:plasma membrane"/>
    <property type="evidence" value="ECO:0007669"/>
    <property type="project" value="UniProtKB-SubCell"/>
</dbReference>
<evidence type="ECO:0000256" key="2">
    <source>
        <dbReference type="ARBA" id="ARBA00022448"/>
    </source>
</evidence>
<dbReference type="SUPFAM" id="SSF161098">
    <property type="entry name" value="MetI-like"/>
    <property type="match status" value="1"/>
</dbReference>
<evidence type="ECO:0000256" key="6">
    <source>
        <dbReference type="ARBA" id="ARBA00023136"/>
    </source>
</evidence>
<keyword evidence="3" id="KW-1003">Cell membrane</keyword>
<feature type="transmembrane region" description="Helical" evidence="7">
    <location>
        <begin position="309"/>
        <end position="330"/>
    </location>
</feature>
<dbReference type="Pfam" id="PF00528">
    <property type="entry name" value="BPD_transp_1"/>
    <property type="match status" value="1"/>
</dbReference>
<evidence type="ECO:0000259" key="9">
    <source>
        <dbReference type="PROSITE" id="PS50928"/>
    </source>
</evidence>
<gene>
    <name evidence="10" type="ORF">HGB44_15090</name>
</gene>
<reference evidence="10 11" key="1">
    <citation type="submission" date="2020-04" db="EMBL/GenBank/DDBJ databases">
        <title>MicrobeNet Type strains.</title>
        <authorList>
            <person name="Nicholson A.C."/>
        </authorList>
    </citation>
    <scope>NUCLEOTIDE SEQUENCE [LARGE SCALE GENOMIC DNA]</scope>
    <source>
        <strain evidence="10 11">ATCC 23612</strain>
    </source>
</reference>
<dbReference type="Gene3D" id="1.10.3720.10">
    <property type="entry name" value="MetI-like"/>
    <property type="match status" value="1"/>
</dbReference>
<feature type="transmembrane region" description="Helical" evidence="7">
    <location>
        <begin position="256"/>
        <end position="277"/>
    </location>
</feature>
<dbReference type="InterPro" id="IPR035906">
    <property type="entry name" value="MetI-like_sf"/>
</dbReference>
<keyword evidence="2 7" id="KW-0813">Transport</keyword>
<comment type="similarity">
    <text evidence="7">Belongs to the binding-protein-dependent transport system permease family.</text>
</comment>
<dbReference type="AlphaFoldDB" id="A0A7X6MDK6"/>
<feature type="domain" description="ABC transmembrane type-1" evidence="9">
    <location>
        <begin position="116"/>
        <end position="330"/>
    </location>
</feature>
<keyword evidence="5 7" id="KW-1133">Transmembrane helix</keyword>
<evidence type="ECO:0000313" key="11">
    <source>
        <dbReference type="Proteomes" id="UP000553209"/>
    </source>
</evidence>
<evidence type="ECO:0000256" key="7">
    <source>
        <dbReference type="RuleBase" id="RU363032"/>
    </source>
</evidence>
<evidence type="ECO:0000256" key="3">
    <source>
        <dbReference type="ARBA" id="ARBA00022475"/>
    </source>
</evidence>
<evidence type="ECO:0000313" key="10">
    <source>
        <dbReference type="EMBL" id="NKY98975.1"/>
    </source>
</evidence>
<protein>
    <submittedName>
        <fullName evidence="10">Sugar ABC transporter permease</fullName>
    </submittedName>
</protein>
<dbReference type="InterPro" id="IPR050809">
    <property type="entry name" value="UgpAE/MalFG_permease"/>
</dbReference>
<dbReference type="CDD" id="cd06261">
    <property type="entry name" value="TM_PBP2"/>
    <property type="match status" value="1"/>
</dbReference>